<dbReference type="PRINTS" id="PR00039">
    <property type="entry name" value="HTHLYSR"/>
</dbReference>
<dbReference type="Pfam" id="PF03466">
    <property type="entry name" value="LysR_substrate"/>
    <property type="match status" value="1"/>
</dbReference>
<dbReference type="GO" id="GO:0006351">
    <property type="term" value="P:DNA-templated transcription"/>
    <property type="evidence" value="ECO:0007669"/>
    <property type="project" value="TreeGrafter"/>
</dbReference>
<dbReference type="OrthoDB" id="9813056at2"/>
<dbReference type="PROSITE" id="PS50931">
    <property type="entry name" value="HTH_LYSR"/>
    <property type="match status" value="1"/>
</dbReference>
<evidence type="ECO:0000259" key="5">
    <source>
        <dbReference type="PROSITE" id="PS50931"/>
    </source>
</evidence>
<accession>A0A1X6ZAD3</accession>
<dbReference type="InterPro" id="IPR000847">
    <property type="entry name" value="LysR_HTH_N"/>
</dbReference>
<dbReference type="FunFam" id="1.10.10.10:FF:000001">
    <property type="entry name" value="LysR family transcriptional regulator"/>
    <property type="match status" value="1"/>
</dbReference>
<dbReference type="PANTHER" id="PTHR30537:SF5">
    <property type="entry name" value="HTH-TYPE TRANSCRIPTIONAL ACTIVATOR TTDR-RELATED"/>
    <property type="match status" value="1"/>
</dbReference>
<dbReference type="SUPFAM" id="SSF46785">
    <property type="entry name" value="Winged helix' DNA-binding domain"/>
    <property type="match status" value="1"/>
</dbReference>
<keyword evidence="3" id="KW-0238">DNA-binding</keyword>
<dbReference type="RefSeq" id="WP_085791934.1">
    <property type="nucleotide sequence ID" value="NZ_FWFK01000004.1"/>
</dbReference>
<dbReference type="GO" id="GO:0003700">
    <property type="term" value="F:DNA-binding transcription factor activity"/>
    <property type="evidence" value="ECO:0007669"/>
    <property type="project" value="InterPro"/>
</dbReference>
<evidence type="ECO:0000256" key="1">
    <source>
        <dbReference type="ARBA" id="ARBA00009437"/>
    </source>
</evidence>
<dbReference type="InterPro" id="IPR036390">
    <property type="entry name" value="WH_DNA-bd_sf"/>
</dbReference>
<proteinExistence type="inferred from homology"/>
<dbReference type="CDD" id="cd08422">
    <property type="entry name" value="PBP2_CrgA_like"/>
    <property type="match status" value="1"/>
</dbReference>
<evidence type="ECO:0000313" key="7">
    <source>
        <dbReference type="Proteomes" id="UP000193570"/>
    </source>
</evidence>
<name>A0A1X6ZAD3_9RHOB</name>
<comment type="similarity">
    <text evidence="1">Belongs to the LysR transcriptional regulatory family.</text>
</comment>
<organism evidence="6 7">
    <name type="scientific">Roseivivax jejudonensis</name>
    <dbReference type="NCBI Taxonomy" id="1529041"/>
    <lineage>
        <taxon>Bacteria</taxon>
        <taxon>Pseudomonadati</taxon>
        <taxon>Pseudomonadota</taxon>
        <taxon>Alphaproteobacteria</taxon>
        <taxon>Rhodobacterales</taxon>
        <taxon>Roseobacteraceae</taxon>
        <taxon>Roseivivax</taxon>
    </lineage>
</organism>
<keyword evidence="7" id="KW-1185">Reference proteome</keyword>
<feature type="domain" description="HTH lysR-type" evidence="5">
    <location>
        <begin position="1"/>
        <end position="59"/>
    </location>
</feature>
<dbReference type="InterPro" id="IPR058163">
    <property type="entry name" value="LysR-type_TF_proteobact-type"/>
</dbReference>
<keyword evidence="4" id="KW-0804">Transcription</keyword>
<evidence type="ECO:0000256" key="3">
    <source>
        <dbReference type="ARBA" id="ARBA00023125"/>
    </source>
</evidence>
<dbReference type="Gene3D" id="1.10.10.10">
    <property type="entry name" value="Winged helix-like DNA-binding domain superfamily/Winged helix DNA-binding domain"/>
    <property type="match status" value="1"/>
</dbReference>
<evidence type="ECO:0000256" key="4">
    <source>
        <dbReference type="ARBA" id="ARBA00023163"/>
    </source>
</evidence>
<dbReference type="GO" id="GO:0043565">
    <property type="term" value="F:sequence-specific DNA binding"/>
    <property type="evidence" value="ECO:0007669"/>
    <property type="project" value="TreeGrafter"/>
</dbReference>
<dbReference type="InterPro" id="IPR036388">
    <property type="entry name" value="WH-like_DNA-bd_sf"/>
</dbReference>
<reference evidence="6 7" key="1">
    <citation type="submission" date="2017-03" db="EMBL/GenBank/DDBJ databases">
        <authorList>
            <person name="Afonso C.L."/>
            <person name="Miller P.J."/>
            <person name="Scott M.A."/>
            <person name="Spackman E."/>
            <person name="Goraichik I."/>
            <person name="Dimitrov K.M."/>
            <person name="Suarez D.L."/>
            <person name="Swayne D.E."/>
        </authorList>
    </citation>
    <scope>NUCLEOTIDE SEQUENCE [LARGE SCALE GENOMIC DNA]</scope>
    <source>
        <strain evidence="6 7">CECT 8625</strain>
    </source>
</reference>
<evidence type="ECO:0000256" key="2">
    <source>
        <dbReference type="ARBA" id="ARBA00023015"/>
    </source>
</evidence>
<evidence type="ECO:0000313" key="6">
    <source>
        <dbReference type="EMBL" id="SLN45878.1"/>
    </source>
</evidence>
<dbReference type="Gene3D" id="3.40.190.290">
    <property type="match status" value="1"/>
</dbReference>
<protein>
    <submittedName>
        <fullName evidence="6">HTH-type transcriptional regulator DmlR</fullName>
    </submittedName>
</protein>
<dbReference type="Pfam" id="PF00126">
    <property type="entry name" value="HTH_1"/>
    <property type="match status" value="1"/>
</dbReference>
<gene>
    <name evidence="6" type="primary">dmlR_5</name>
    <name evidence="6" type="ORF">ROJ8625_02210</name>
</gene>
<dbReference type="InterPro" id="IPR005119">
    <property type="entry name" value="LysR_subst-bd"/>
</dbReference>
<dbReference type="Proteomes" id="UP000193570">
    <property type="component" value="Unassembled WGS sequence"/>
</dbReference>
<dbReference type="PANTHER" id="PTHR30537">
    <property type="entry name" value="HTH-TYPE TRANSCRIPTIONAL REGULATOR"/>
    <property type="match status" value="1"/>
</dbReference>
<dbReference type="AlphaFoldDB" id="A0A1X6ZAD3"/>
<keyword evidence="2" id="KW-0805">Transcription regulation</keyword>
<dbReference type="EMBL" id="FWFK01000004">
    <property type="protein sequence ID" value="SLN45878.1"/>
    <property type="molecule type" value="Genomic_DNA"/>
</dbReference>
<sequence length="311" mass="34200">MDRLAAIRTFIAIVECGSQTEAARRLGKSQPAVVRSLGELEKSLNVQLLTRTTRRSALTPEGEQFFHDCKRMLADLDAAEARVRDGLAATSGQVRVTAPVEFGNRVLAPALAGLMDEFAGLRLKVDLTDRPLDLVAGGYDVAVRIGDLEDSGLIARRIGSMSSFVCAAPALIDRVGRPTTATEFGSLPCIGIDIAKRRFGLVWRFRDLGGHPFTVRPNVVFVSDSVALARRMCRECVGFGAFYGYQVVDDLRAGSLVPVLPDPDYPVRAINLLWPPRRPMPKRMRAVLRHIEEGIRRELNEIRGYGIETAD</sequence>
<dbReference type="SUPFAM" id="SSF53850">
    <property type="entry name" value="Periplasmic binding protein-like II"/>
    <property type="match status" value="1"/>
</dbReference>